<feature type="region of interest" description="Disordered" evidence="1">
    <location>
        <begin position="122"/>
        <end position="146"/>
    </location>
</feature>
<evidence type="ECO:0000256" key="2">
    <source>
        <dbReference type="SAM" id="Phobius"/>
    </source>
</evidence>
<feature type="transmembrane region" description="Helical" evidence="2">
    <location>
        <begin position="12"/>
        <end position="29"/>
    </location>
</feature>
<evidence type="ECO:0000313" key="4">
    <source>
        <dbReference type="Proteomes" id="UP000176800"/>
    </source>
</evidence>
<keyword evidence="2" id="KW-1133">Transmembrane helix</keyword>
<name>A0A1G2U4E3_9BACT</name>
<dbReference type="Gene3D" id="2.60.40.10">
    <property type="entry name" value="Immunoglobulins"/>
    <property type="match status" value="1"/>
</dbReference>
<comment type="caution">
    <text evidence="3">The sequence shown here is derived from an EMBL/GenBank/DDBJ whole genome shotgun (WGS) entry which is preliminary data.</text>
</comment>
<dbReference type="EMBL" id="MHWE01000007">
    <property type="protein sequence ID" value="OHB04374.1"/>
    <property type="molecule type" value="Genomic_DNA"/>
</dbReference>
<dbReference type="Pfam" id="PF09136">
    <property type="entry name" value="Glucodextran_B"/>
    <property type="match status" value="1"/>
</dbReference>
<protein>
    <recommendedName>
        <fullName evidence="5">Bacterial Ig domain-containing protein</fullName>
    </recommendedName>
</protein>
<accession>A0A1G2U4E3</accession>
<reference evidence="3 4" key="1">
    <citation type="journal article" date="2016" name="Nat. Commun.">
        <title>Thousands of microbial genomes shed light on interconnected biogeochemical processes in an aquifer system.</title>
        <authorList>
            <person name="Anantharaman K."/>
            <person name="Brown C.T."/>
            <person name="Hug L.A."/>
            <person name="Sharon I."/>
            <person name="Castelle C.J."/>
            <person name="Probst A.J."/>
            <person name="Thomas B.C."/>
            <person name="Singh A."/>
            <person name="Wilkins M.J."/>
            <person name="Karaoz U."/>
            <person name="Brodie E.L."/>
            <person name="Williams K.H."/>
            <person name="Hubbard S.S."/>
            <person name="Banfield J.F."/>
        </authorList>
    </citation>
    <scope>NUCLEOTIDE SEQUENCE [LARGE SCALE GENOMIC DNA]</scope>
</reference>
<gene>
    <name evidence="3" type="ORF">A3B14_01845</name>
</gene>
<keyword evidence="2" id="KW-0472">Membrane</keyword>
<organism evidence="3 4">
    <name type="scientific">Candidatus Zambryskibacteria bacterium RIFCSPLOWO2_01_FULL_45_21</name>
    <dbReference type="NCBI Taxonomy" id="1802761"/>
    <lineage>
        <taxon>Bacteria</taxon>
        <taxon>Candidatus Zambryskiibacteriota</taxon>
    </lineage>
</organism>
<evidence type="ECO:0008006" key="5">
    <source>
        <dbReference type="Google" id="ProtNLM"/>
    </source>
</evidence>
<dbReference type="Proteomes" id="UP000176800">
    <property type="component" value="Unassembled WGS sequence"/>
</dbReference>
<evidence type="ECO:0000256" key="1">
    <source>
        <dbReference type="SAM" id="MobiDB-lite"/>
    </source>
</evidence>
<feature type="compositionally biased region" description="Polar residues" evidence="1">
    <location>
        <begin position="126"/>
        <end position="146"/>
    </location>
</feature>
<proteinExistence type="predicted"/>
<dbReference type="InterPro" id="IPR013783">
    <property type="entry name" value="Ig-like_fold"/>
</dbReference>
<keyword evidence="2" id="KW-0812">Transmembrane</keyword>
<evidence type="ECO:0000313" key="3">
    <source>
        <dbReference type="EMBL" id="OHB04374.1"/>
    </source>
</evidence>
<dbReference type="AlphaFoldDB" id="A0A1G2U4E3"/>
<sequence length="146" mass="16472">MTNNYSSKRQIKIFLTILFFVLISGYIYFQSRNLITGPKLVVREPLNGASVTEPVITVSGEARNIAFITLNNNQIFVDDSGTFKEKIVVSEGYSKITISAKDRFNNSTSEIIEIFRPRTEKIEQISPESGQQENDLENSENLGNET</sequence>